<sequence length="196" mass="20991">MRVLPLGTDAVVVDDPPGGPTAWAGGLDDDRVIDLVPAARTVMVRVANPEELAAVVARFDEVEPAWSDRDGGEVVIPVRYDGEDLADVAASTGLEISEVVSLHSQAIYRVEFCGFAPGFGYLSGLPSQLHLPRRSTPRTRVPAGAVAIADRFSAVYPRSSPGGWHLLGVTDEVLFDPSRRPPAILRPGVRVRFVPC</sequence>
<organism evidence="5 6">
    <name type="scientific">Ilumatobacter coccineus</name>
    <dbReference type="NCBI Taxonomy" id="467094"/>
    <lineage>
        <taxon>Bacteria</taxon>
        <taxon>Bacillati</taxon>
        <taxon>Actinomycetota</taxon>
        <taxon>Acidimicrobiia</taxon>
        <taxon>Acidimicrobiales</taxon>
        <taxon>Ilumatobacteraceae</taxon>
        <taxon>Ilumatobacter</taxon>
    </lineage>
</organism>
<dbReference type="Gene3D" id="2.40.100.10">
    <property type="entry name" value="Cyclophilin-like"/>
    <property type="match status" value="1"/>
</dbReference>
<dbReference type="SUPFAM" id="SSF50891">
    <property type="entry name" value="Cyclophilin-like"/>
    <property type="match status" value="1"/>
</dbReference>
<evidence type="ECO:0000313" key="6">
    <source>
        <dbReference type="Proteomes" id="UP000230914"/>
    </source>
</evidence>
<dbReference type="AlphaFoldDB" id="A0A2G6K7P1"/>
<proteinExistence type="predicted"/>
<evidence type="ECO:0000313" key="5">
    <source>
        <dbReference type="EMBL" id="PIE31683.1"/>
    </source>
</evidence>
<keyword evidence="1" id="KW-0547">Nucleotide-binding</keyword>
<name>A0A2G6K7P1_9ACTN</name>
<accession>A0A2G6K7P1</accession>
<dbReference type="InterPro" id="IPR010016">
    <property type="entry name" value="PxpB"/>
</dbReference>
<dbReference type="PANTHER" id="PTHR34698:SF2">
    <property type="entry name" value="5-OXOPROLINASE SUBUNIT B"/>
    <property type="match status" value="1"/>
</dbReference>
<evidence type="ECO:0000256" key="1">
    <source>
        <dbReference type="ARBA" id="ARBA00022741"/>
    </source>
</evidence>
<dbReference type="Pfam" id="PF02682">
    <property type="entry name" value="CT_C_D"/>
    <property type="match status" value="1"/>
</dbReference>
<feature type="domain" description="Carboxyltransferase" evidence="4">
    <location>
        <begin position="1"/>
        <end position="185"/>
    </location>
</feature>
<evidence type="ECO:0000259" key="4">
    <source>
        <dbReference type="SMART" id="SM00796"/>
    </source>
</evidence>
<keyword evidence="3" id="KW-0067">ATP-binding</keyword>
<dbReference type="GO" id="GO:0005524">
    <property type="term" value="F:ATP binding"/>
    <property type="evidence" value="ECO:0007669"/>
    <property type="project" value="UniProtKB-KW"/>
</dbReference>
<gene>
    <name evidence="5" type="ORF">CSA55_05125</name>
</gene>
<dbReference type="Proteomes" id="UP000230914">
    <property type="component" value="Unassembled WGS sequence"/>
</dbReference>
<dbReference type="InterPro" id="IPR003833">
    <property type="entry name" value="CT_C_D"/>
</dbReference>
<dbReference type="GO" id="GO:0016787">
    <property type="term" value="F:hydrolase activity"/>
    <property type="evidence" value="ECO:0007669"/>
    <property type="project" value="UniProtKB-KW"/>
</dbReference>
<dbReference type="InterPro" id="IPR029000">
    <property type="entry name" value="Cyclophilin-like_dom_sf"/>
</dbReference>
<reference evidence="5 6" key="1">
    <citation type="submission" date="2017-10" db="EMBL/GenBank/DDBJ databases">
        <title>Novel microbial diversity and functional potential in the marine mammal oral microbiome.</title>
        <authorList>
            <person name="Dudek N.K."/>
            <person name="Sun C.L."/>
            <person name="Burstein D."/>
            <person name="Kantor R.S."/>
            <person name="Aliaga Goltsman D.S."/>
            <person name="Bik E.M."/>
            <person name="Thomas B.C."/>
            <person name="Banfield J.F."/>
            <person name="Relman D.A."/>
        </authorList>
    </citation>
    <scope>NUCLEOTIDE SEQUENCE [LARGE SCALE GENOMIC DNA]</scope>
    <source>
        <strain evidence="5">DOLJORAL78_61_10</strain>
    </source>
</reference>
<dbReference type="EMBL" id="PDSL01000069">
    <property type="protein sequence ID" value="PIE31683.1"/>
    <property type="molecule type" value="Genomic_DNA"/>
</dbReference>
<keyword evidence="2 5" id="KW-0378">Hydrolase</keyword>
<dbReference type="Gene3D" id="3.30.1360.40">
    <property type="match status" value="1"/>
</dbReference>
<dbReference type="PANTHER" id="PTHR34698">
    <property type="entry name" value="5-OXOPROLINASE SUBUNIT B"/>
    <property type="match status" value="1"/>
</dbReference>
<evidence type="ECO:0000256" key="3">
    <source>
        <dbReference type="ARBA" id="ARBA00022840"/>
    </source>
</evidence>
<protein>
    <submittedName>
        <fullName evidence="5">Allophanate hydrolase</fullName>
    </submittedName>
</protein>
<comment type="caution">
    <text evidence="5">The sequence shown here is derived from an EMBL/GenBank/DDBJ whole genome shotgun (WGS) entry which is preliminary data.</text>
</comment>
<dbReference type="SMART" id="SM00796">
    <property type="entry name" value="AHS1"/>
    <property type="match status" value="1"/>
</dbReference>
<evidence type="ECO:0000256" key="2">
    <source>
        <dbReference type="ARBA" id="ARBA00022801"/>
    </source>
</evidence>